<feature type="region of interest" description="Disordered" evidence="7">
    <location>
        <begin position="47"/>
        <end position="121"/>
    </location>
</feature>
<dbReference type="SUPFAM" id="SSF52540">
    <property type="entry name" value="P-loop containing nucleoside triphosphate hydrolases"/>
    <property type="match status" value="1"/>
</dbReference>
<dbReference type="Proteomes" id="UP001589568">
    <property type="component" value="Unassembled WGS sequence"/>
</dbReference>
<comment type="caution">
    <text evidence="9">The sequence shown here is derived from an EMBL/GenBank/DDBJ whole genome shotgun (WGS) entry which is preliminary data.</text>
</comment>
<dbReference type="Pfam" id="PF00005">
    <property type="entry name" value="ABC_tran"/>
    <property type="match status" value="1"/>
</dbReference>
<dbReference type="PANTHER" id="PTHR43790">
    <property type="entry name" value="CARBOHYDRATE TRANSPORT ATP-BINDING PROTEIN MG119-RELATED"/>
    <property type="match status" value="1"/>
</dbReference>
<evidence type="ECO:0000313" key="9">
    <source>
        <dbReference type="EMBL" id="MFB9472726.1"/>
    </source>
</evidence>
<dbReference type="InterPro" id="IPR027417">
    <property type="entry name" value="P-loop_NTPase"/>
</dbReference>
<feature type="domain" description="ABC transporter" evidence="8">
    <location>
        <begin position="39"/>
        <end position="87"/>
    </location>
</feature>
<dbReference type="PANTHER" id="PTHR43790:SF3">
    <property type="entry name" value="D-ALLOSE IMPORT ATP-BINDING PROTEIN ALSA-RELATED"/>
    <property type="match status" value="1"/>
</dbReference>
<keyword evidence="5" id="KW-1278">Translocase</keyword>
<proteinExistence type="predicted"/>
<dbReference type="InterPro" id="IPR003439">
    <property type="entry name" value="ABC_transporter-like_ATP-bd"/>
</dbReference>
<keyword evidence="4 9" id="KW-0067">ATP-binding</keyword>
<organism evidence="9 10">
    <name type="scientific">Nonomuraea salmonea</name>
    <dbReference type="NCBI Taxonomy" id="46181"/>
    <lineage>
        <taxon>Bacteria</taxon>
        <taxon>Bacillati</taxon>
        <taxon>Actinomycetota</taxon>
        <taxon>Actinomycetes</taxon>
        <taxon>Streptosporangiales</taxon>
        <taxon>Streptosporangiaceae</taxon>
        <taxon>Nonomuraea</taxon>
    </lineage>
</organism>
<keyword evidence="1" id="KW-0813">Transport</keyword>
<keyword evidence="3" id="KW-0547">Nucleotide-binding</keyword>
<feature type="region of interest" description="Disordered" evidence="7">
    <location>
        <begin position="1"/>
        <end position="34"/>
    </location>
</feature>
<keyword evidence="10" id="KW-1185">Reference proteome</keyword>
<sequence>MAARSRSWSCPGVTYASPRPEGGPRGSEGGPSGLTTISEVVVLIGDNGAGKSTPAKILSGVERPDGGTIAIDGEPVARRGRRASGSGCGWPRRARPCPRCPAGSGRGSPSERGTGGPRGPA</sequence>
<feature type="compositionally biased region" description="Gly residues" evidence="7">
    <location>
        <begin position="23"/>
        <end position="32"/>
    </location>
</feature>
<evidence type="ECO:0000313" key="10">
    <source>
        <dbReference type="Proteomes" id="UP001589568"/>
    </source>
</evidence>
<dbReference type="RefSeq" id="WP_379483914.1">
    <property type="nucleotide sequence ID" value="NZ_JBHMCF010000029.1"/>
</dbReference>
<evidence type="ECO:0000256" key="2">
    <source>
        <dbReference type="ARBA" id="ARBA00022475"/>
    </source>
</evidence>
<dbReference type="EMBL" id="JBHMCF010000029">
    <property type="protein sequence ID" value="MFB9472726.1"/>
    <property type="molecule type" value="Genomic_DNA"/>
</dbReference>
<evidence type="ECO:0000259" key="8">
    <source>
        <dbReference type="Pfam" id="PF00005"/>
    </source>
</evidence>
<dbReference type="InterPro" id="IPR050107">
    <property type="entry name" value="ABC_carbohydrate_import_ATPase"/>
</dbReference>
<keyword evidence="2" id="KW-1003">Cell membrane</keyword>
<evidence type="ECO:0000256" key="6">
    <source>
        <dbReference type="ARBA" id="ARBA00023136"/>
    </source>
</evidence>
<dbReference type="Gene3D" id="3.40.50.300">
    <property type="entry name" value="P-loop containing nucleotide triphosphate hydrolases"/>
    <property type="match status" value="1"/>
</dbReference>
<name>A0ABV5NRY4_9ACTN</name>
<accession>A0ABV5NRY4</accession>
<evidence type="ECO:0000256" key="5">
    <source>
        <dbReference type="ARBA" id="ARBA00022967"/>
    </source>
</evidence>
<reference evidence="9 10" key="1">
    <citation type="submission" date="2024-09" db="EMBL/GenBank/DDBJ databases">
        <authorList>
            <person name="Sun Q."/>
            <person name="Mori K."/>
        </authorList>
    </citation>
    <scope>NUCLEOTIDE SEQUENCE [LARGE SCALE GENOMIC DNA]</scope>
    <source>
        <strain evidence="9 10">JCM 3324</strain>
    </source>
</reference>
<protein>
    <submittedName>
        <fullName evidence="9">ATP-binding cassette domain-containing protein</fullName>
    </submittedName>
</protein>
<evidence type="ECO:0000256" key="3">
    <source>
        <dbReference type="ARBA" id="ARBA00022741"/>
    </source>
</evidence>
<keyword evidence="6" id="KW-0472">Membrane</keyword>
<evidence type="ECO:0000256" key="7">
    <source>
        <dbReference type="SAM" id="MobiDB-lite"/>
    </source>
</evidence>
<gene>
    <name evidence="9" type="ORF">ACFFR3_24780</name>
</gene>
<evidence type="ECO:0000256" key="4">
    <source>
        <dbReference type="ARBA" id="ARBA00022840"/>
    </source>
</evidence>
<evidence type="ECO:0000256" key="1">
    <source>
        <dbReference type="ARBA" id="ARBA00022448"/>
    </source>
</evidence>
<dbReference type="GO" id="GO:0005524">
    <property type="term" value="F:ATP binding"/>
    <property type="evidence" value="ECO:0007669"/>
    <property type="project" value="UniProtKB-KW"/>
</dbReference>